<proteinExistence type="predicted"/>
<dbReference type="EMBL" id="BOOU01000011">
    <property type="protein sequence ID" value="GII75748.1"/>
    <property type="molecule type" value="Genomic_DNA"/>
</dbReference>
<name>A0A919UZM6_9ACTN</name>
<keyword evidence="2" id="KW-1185">Reference proteome</keyword>
<dbReference type="Proteomes" id="UP000655287">
    <property type="component" value="Unassembled WGS sequence"/>
</dbReference>
<evidence type="ECO:0000313" key="1">
    <source>
        <dbReference type="EMBL" id="GII75748.1"/>
    </source>
</evidence>
<gene>
    <name evidence="1" type="ORF">Sru01_07300</name>
</gene>
<comment type="caution">
    <text evidence="1">The sequence shown here is derived from an EMBL/GenBank/DDBJ whole genome shotgun (WGS) entry which is preliminary data.</text>
</comment>
<protein>
    <submittedName>
        <fullName evidence="1">Uncharacterized protein</fullName>
    </submittedName>
</protein>
<organism evidence="1 2">
    <name type="scientific">Sphaerisporangium rufum</name>
    <dbReference type="NCBI Taxonomy" id="1381558"/>
    <lineage>
        <taxon>Bacteria</taxon>
        <taxon>Bacillati</taxon>
        <taxon>Actinomycetota</taxon>
        <taxon>Actinomycetes</taxon>
        <taxon>Streptosporangiales</taxon>
        <taxon>Streptosporangiaceae</taxon>
        <taxon>Sphaerisporangium</taxon>
    </lineage>
</organism>
<dbReference type="AlphaFoldDB" id="A0A919UZM6"/>
<evidence type="ECO:0000313" key="2">
    <source>
        <dbReference type="Proteomes" id="UP000655287"/>
    </source>
</evidence>
<sequence length="250" mass="27527">MAHLSRVRTVDNSFIELEVDDADKGGLHVWCGHARYIPKYGSRNPTADMWALELAPTSSLGSGISSVGGRERERFSLAGGELVIYDCEKPADARWAAWVGPWHIVHGMFYAPLWESADIVETFTRVTWTDTPEGMIADPGGRFEMSTSLYTQTIAGVGTLQVESRQKSTDQIPKWRGHRSRAGEIWRMDGADSSENEPLLMVTDSAVVTLSPWNAPQPGRPGIGARAAGLAPTEAAADFLTRVRRLDWRS</sequence>
<reference evidence="1" key="1">
    <citation type="submission" date="2021-01" db="EMBL/GenBank/DDBJ databases">
        <title>Whole genome shotgun sequence of Sphaerisporangium rufum NBRC 109079.</title>
        <authorList>
            <person name="Komaki H."/>
            <person name="Tamura T."/>
        </authorList>
    </citation>
    <scope>NUCLEOTIDE SEQUENCE</scope>
    <source>
        <strain evidence="1">NBRC 109079</strain>
    </source>
</reference>
<accession>A0A919UZM6</accession>